<dbReference type="STRING" id="675824.A0A1E3PYY6"/>
<sequence length="297" mass="33674">MVHSYYEYTPSQTAATVFAALFSAAFSATFIQWIRYRAWVWLVMVVAASMESLGYISRSISTRHTDKRGVFIAQFSLIILAPVLIAAACYVIFGRIVFHIIPAHSRTTKFLWVPPRFITPIFVVCDIVALLLQLAGAVIVSGTQPTDPDAKSKLSRGKDIAITGLATQLLCFGLFSIVAIRFNFISKQFDKEFEDRVGGVEDEKYFTVNSSNRKLKKNWKALLRVMNIVCMLILIRSVYRVCDFALGKTGYLEQNEWPAYVFDAAPMLPCVVLFVYWHPGKYLPYLGFRLPKSAREY</sequence>
<feature type="transmembrane region" description="Helical" evidence="6">
    <location>
        <begin position="117"/>
        <end position="140"/>
    </location>
</feature>
<evidence type="ECO:0000256" key="1">
    <source>
        <dbReference type="ARBA" id="ARBA00004141"/>
    </source>
</evidence>
<keyword evidence="3 6" id="KW-0812">Transmembrane</keyword>
<feature type="transmembrane region" description="Helical" evidence="6">
    <location>
        <begin position="12"/>
        <end position="31"/>
    </location>
</feature>
<evidence type="ECO:0000256" key="4">
    <source>
        <dbReference type="ARBA" id="ARBA00022989"/>
    </source>
</evidence>
<organism evidence="7 8">
    <name type="scientific">Lipomyces starkeyi NRRL Y-11557</name>
    <dbReference type="NCBI Taxonomy" id="675824"/>
    <lineage>
        <taxon>Eukaryota</taxon>
        <taxon>Fungi</taxon>
        <taxon>Dikarya</taxon>
        <taxon>Ascomycota</taxon>
        <taxon>Saccharomycotina</taxon>
        <taxon>Lipomycetes</taxon>
        <taxon>Lipomycetales</taxon>
        <taxon>Lipomycetaceae</taxon>
        <taxon>Lipomyces</taxon>
    </lineage>
</organism>
<comment type="subcellular location">
    <subcellularLocation>
        <location evidence="1">Membrane</location>
        <topology evidence="1">Multi-pass membrane protein</topology>
    </subcellularLocation>
</comment>
<evidence type="ECO:0000256" key="5">
    <source>
        <dbReference type="ARBA" id="ARBA00023136"/>
    </source>
</evidence>
<feature type="transmembrane region" description="Helical" evidence="6">
    <location>
        <begin position="69"/>
        <end position="96"/>
    </location>
</feature>
<dbReference type="AlphaFoldDB" id="A0A1E3PYY6"/>
<dbReference type="PANTHER" id="PTHR31465">
    <property type="entry name" value="PROTEIN RTA1-RELATED"/>
    <property type="match status" value="1"/>
</dbReference>
<evidence type="ECO:0008006" key="9">
    <source>
        <dbReference type="Google" id="ProtNLM"/>
    </source>
</evidence>
<evidence type="ECO:0000313" key="7">
    <source>
        <dbReference type="EMBL" id="ODQ70663.1"/>
    </source>
</evidence>
<accession>A0A1E3PYY6</accession>
<dbReference type="Proteomes" id="UP000094385">
    <property type="component" value="Unassembled WGS sequence"/>
</dbReference>
<dbReference type="EMBL" id="KV454299">
    <property type="protein sequence ID" value="ODQ70663.1"/>
    <property type="molecule type" value="Genomic_DNA"/>
</dbReference>
<evidence type="ECO:0000256" key="6">
    <source>
        <dbReference type="SAM" id="Phobius"/>
    </source>
</evidence>
<dbReference type="GO" id="GO:0016020">
    <property type="term" value="C:membrane"/>
    <property type="evidence" value="ECO:0007669"/>
    <property type="project" value="UniProtKB-SubCell"/>
</dbReference>
<dbReference type="OrthoDB" id="3358017at2759"/>
<gene>
    <name evidence="7" type="ORF">LIPSTDRAFT_112888</name>
</gene>
<feature type="transmembrane region" description="Helical" evidence="6">
    <location>
        <begin position="221"/>
        <end position="239"/>
    </location>
</feature>
<reference evidence="7 8" key="1">
    <citation type="journal article" date="2016" name="Proc. Natl. Acad. Sci. U.S.A.">
        <title>Comparative genomics of biotechnologically important yeasts.</title>
        <authorList>
            <person name="Riley R."/>
            <person name="Haridas S."/>
            <person name="Wolfe K.H."/>
            <person name="Lopes M.R."/>
            <person name="Hittinger C.T."/>
            <person name="Goeker M."/>
            <person name="Salamov A.A."/>
            <person name="Wisecaver J.H."/>
            <person name="Long T.M."/>
            <person name="Calvey C.H."/>
            <person name="Aerts A.L."/>
            <person name="Barry K.W."/>
            <person name="Choi C."/>
            <person name="Clum A."/>
            <person name="Coughlan A.Y."/>
            <person name="Deshpande S."/>
            <person name="Douglass A.P."/>
            <person name="Hanson S.J."/>
            <person name="Klenk H.-P."/>
            <person name="LaButti K.M."/>
            <person name="Lapidus A."/>
            <person name="Lindquist E.A."/>
            <person name="Lipzen A.M."/>
            <person name="Meier-Kolthoff J.P."/>
            <person name="Ohm R.A."/>
            <person name="Otillar R.P."/>
            <person name="Pangilinan J.L."/>
            <person name="Peng Y."/>
            <person name="Rokas A."/>
            <person name="Rosa C.A."/>
            <person name="Scheuner C."/>
            <person name="Sibirny A.A."/>
            <person name="Slot J.C."/>
            <person name="Stielow J.B."/>
            <person name="Sun H."/>
            <person name="Kurtzman C.P."/>
            <person name="Blackwell M."/>
            <person name="Grigoriev I.V."/>
            <person name="Jeffries T.W."/>
        </authorList>
    </citation>
    <scope>NUCLEOTIDE SEQUENCE [LARGE SCALE GENOMIC DNA]</scope>
    <source>
        <strain evidence="7 8">NRRL Y-11557</strain>
    </source>
</reference>
<evidence type="ECO:0000256" key="2">
    <source>
        <dbReference type="ARBA" id="ARBA00009969"/>
    </source>
</evidence>
<keyword evidence="5 6" id="KW-0472">Membrane</keyword>
<dbReference type="Pfam" id="PF04479">
    <property type="entry name" value="RTA1"/>
    <property type="match status" value="1"/>
</dbReference>
<feature type="transmembrane region" description="Helical" evidence="6">
    <location>
        <begin position="160"/>
        <end position="182"/>
    </location>
</feature>
<comment type="similarity">
    <text evidence="2">Belongs to the lipid-translocating exporter (LTE) (TC 9.A.26.1) family.</text>
</comment>
<proteinExistence type="inferred from homology"/>
<evidence type="ECO:0000313" key="8">
    <source>
        <dbReference type="Proteomes" id="UP000094385"/>
    </source>
</evidence>
<keyword evidence="4 6" id="KW-1133">Transmembrane helix</keyword>
<feature type="transmembrane region" description="Helical" evidence="6">
    <location>
        <begin position="259"/>
        <end position="277"/>
    </location>
</feature>
<keyword evidence="8" id="KW-1185">Reference proteome</keyword>
<protein>
    <recommendedName>
        <fullName evidence="9">RTA1 like protein</fullName>
    </recommendedName>
</protein>
<dbReference type="PANTHER" id="PTHR31465:SF28">
    <property type="entry name" value="DOMAIN PROTEIN, PUTATIVE-RELATED"/>
    <property type="match status" value="1"/>
</dbReference>
<feature type="transmembrane region" description="Helical" evidence="6">
    <location>
        <begin position="38"/>
        <end position="57"/>
    </location>
</feature>
<evidence type="ECO:0000256" key="3">
    <source>
        <dbReference type="ARBA" id="ARBA00022692"/>
    </source>
</evidence>
<name>A0A1E3PYY6_LIPST</name>
<dbReference type="InterPro" id="IPR007568">
    <property type="entry name" value="RTA1"/>
</dbReference>